<dbReference type="InterPro" id="IPR020901">
    <property type="entry name" value="Prtase_inh_Kunz-CS"/>
</dbReference>
<protein>
    <recommendedName>
        <fullName evidence="2">BPTI/Kunitz inhibitor domain-containing protein</fullName>
    </recommendedName>
</protein>
<dbReference type="PANTHER" id="PTHR47769">
    <property type="entry name" value="WAP FOUR-DISULFIDE CORE DOMAIN PROTEIN 8"/>
    <property type="match status" value="1"/>
</dbReference>
<organism evidence="3 4">
    <name type="scientific">Callorhinchus milii</name>
    <name type="common">Ghost shark</name>
    <dbReference type="NCBI Taxonomy" id="7868"/>
    <lineage>
        <taxon>Eukaryota</taxon>
        <taxon>Metazoa</taxon>
        <taxon>Chordata</taxon>
        <taxon>Craniata</taxon>
        <taxon>Vertebrata</taxon>
        <taxon>Chondrichthyes</taxon>
        <taxon>Holocephali</taxon>
        <taxon>Chimaeriformes</taxon>
        <taxon>Callorhinchidae</taxon>
        <taxon>Callorhinchus</taxon>
    </lineage>
</organism>
<reference evidence="4" key="2">
    <citation type="journal article" date="2007" name="PLoS Biol.">
        <title>Survey sequencing and comparative analysis of the elephant shark (Callorhinchus milii) genome.</title>
        <authorList>
            <person name="Venkatesh B."/>
            <person name="Kirkness E.F."/>
            <person name="Loh Y.H."/>
            <person name="Halpern A.L."/>
            <person name="Lee A.P."/>
            <person name="Johnson J."/>
            <person name="Dandona N."/>
            <person name="Viswanathan L.D."/>
            <person name="Tay A."/>
            <person name="Venter J.C."/>
            <person name="Strausberg R.L."/>
            <person name="Brenner S."/>
        </authorList>
    </citation>
    <scope>NUCLEOTIDE SEQUENCE [LARGE SCALE GENOMIC DNA]</scope>
</reference>
<sequence>TKFTTGCLTMSDWILISLTLPTELIWYSFFSNHFFLLFKPDPCILPLDEGNCSKFTLRWYYHRKAHECRPFIYSGCNGNANQFPAKEDCEQACKLELAYINNNK</sequence>
<dbReference type="InterPro" id="IPR036880">
    <property type="entry name" value="Kunitz_BPTI_sf"/>
</dbReference>
<dbReference type="PROSITE" id="PS50279">
    <property type="entry name" value="BPTI_KUNITZ_2"/>
    <property type="match status" value="1"/>
</dbReference>
<feature type="domain" description="BPTI/Kunitz inhibitor" evidence="2">
    <location>
        <begin position="43"/>
        <end position="93"/>
    </location>
</feature>
<reference evidence="3" key="4">
    <citation type="submission" date="2025-08" db="UniProtKB">
        <authorList>
            <consortium name="Ensembl"/>
        </authorList>
    </citation>
    <scope>IDENTIFICATION</scope>
</reference>
<dbReference type="Proteomes" id="UP000314986">
    <property type="component" value="Unassembled WGS sequence"/>
</dbReference>
<proteinExistence type="predicted"/>
<dbReference type="CDD" id="cd22627">
    <property type="entry name" value="Kunitz_collagen_alpha1_VII"/>
    <property type="match status" value="1"/>
</dbReference>
<accession>A0A4W3K2J5</accession>
<keyword evidence="4" id="KW-1185">Reference proteome</keyword>
<dbReference type="SUPFAM" id="SSF57362">
    <property type="entry name" value="BPTI-like"/>
    <property type="match status" value="1"/>
</dbReference>
<reference evidence="4" key="3">
    <citation type="journal article" date="2014" name="Nature">
        <title>Elephant shark genome provides unique insights into gnathostome evolution.</title>
        <authorList>
            <consortium name="International Elephant Shark Genome Sequencing Consortium"/>
            <person name="Venkatesh B."/>
            <person name="Lee A.P."/>
            <person name="Ravi V."/>
            <person name="Maurya A.K."/>
            <person name="Lian M.M."/>
            <person name="Swann J.B."/>
            <person name="Ohta Y."/>
            <person name="Flajnik M.F."/>
            <person name="Sutoh Y."/>
            <person name="Kasahara M."/>
            <person name="Hoon S."/>
            <person name="Gangu V."/>
            <person name="Roy S.W."/>
            <person name="Irimia M."/>
            <person name="Korzh V."/>
            <person name="Kondrychyn I."/>
            <person name="Lim Z.W."/>
            <person name="Tay B.H."/>
            <person name="Tohari S."/>
            <person name="Kong K.W."/>
            <person name="Ho S."/>
            <person name="Lorente-Galdos B."/>
            <person name="Quilez J."/>
            <person name="Marques-Bonet T."/>
            <person name="Raney B.J."/>
            <person name="Ingham P.W."/>
            <person name="Tay A."/>
            <person name="Hillier L.W."/>
            <person name="Minx P."/>
            <person name="Boehm T."/>
            <person name="Wilson R.K."/>
            <person name="Brenner S."/>
            <person name="Warren W.C."/>
        </authorList>
    </citation>
    <scope>NUCLEOTIDE SEQUENCE [LARGE SCALE GENOMIC DNA]</scope>
</reference>
<dbReference type="InParanoid" id="A0A4W3K2J5"/>
<reference evidence="4" key="1">
    <citation type="journal article" date="2006" name="Science">
        <title>Ancient noncoding elements conserved in the human genome.</title>
        <authorList>
            <person name="Venkatesh B."/>
            <person name="Kirkness E.F."/>
            <person name="Loh Y.H."/>
            <person name="Halpern A.L."/>
            <person name="Lee A.P."/>
            <person name="Johnson J."/>
            <person name="Dandona N."/>
            <person name="Viswanathan L.D."/>
            <person name="Tay A."/>
            <person name="Venter J.C."/>
            <person name="Strausberg R.L."/>
            <person name="Brenner S."/>
        </authorList>
    </citation>
    <scope>NUCLEOTIDE SEQUENCE [LARGE SCALE GENOMIC DNA]</scope>
</reference>
<dbReference type="AlphaFoldDB" id="A0A4W3K2J5"/>
<name>A0A4W3K2J5_CALMI</name>
<dbReference type="GeneTree" id="ENSGT01140000282753"/>
<dbReference type="Ensembl" id="ENSCMIT00000046344.1">
    <property type="protein sequence ID" value="ENSCMIP00000045691.1"/>
    <property type="gene ID" value="ENSCMIG00000018839.1"/>
</dbReference>
<evidence type="ECO:0000256" key="1">
    <source>
        <dbReference type="ARBA" id="ARBA00023157"/>
    </source>
</evidence>
<dbReference type="OMA" id="FENETNC"/>
<dbReference type="PANTHER" id="PTHR47769:SF1">
    <property type="entry name" value="WAP FOUR-DISULFIDE CORE DOMAIN PROTEIN 8"/>
    <property type="match status" value="1"/>
</dbReference>
<evidence type="ECO:0000313" key="3">
    <source>
        <dbReference type="Ensembl" id="ENSCMIP00000045691.1"/>
    </source>
</evidence>
<dbReference type="Pfam" id="PF00014">
    <property type="entry name" value="Kunitz_BPTI"/>
    <property type="match status" value="1"/>
</dbReference>
<dbReference type="FunFam" id="4.10.410.10:FF:000017">
    <property type="entry name" value="papilin isoform X2"/>
    <property type="match status" value="1"/>
</dbReference>
<dbReference type="Gene3D" id="4.10.410.10">
    <property type="entry name" value="Pancreatic trypsin inhibitor Kunitz domain"/>
    <property type="match status" value="1"/>
</dbReference>
<dbReference type="SMART" id="SM00131">
    <property type="entry name" value="KU"/>
    <property type="match status" value="1"/>
</dbReference>
<dbReference type="PRINTS" id="PR00759">
    <property type="entry name" value="BASICPTASE"/>
</dbReference>
<dbReference type="InterPro" id="IPR002223">
    <property type="entry name" value="Kunitz_BPTI"/>
</dbReference>
<evidence type="ECO:0000313" key="4">
    <source>
        <dbReference type="Proteomes" id="UP000314986"/>
    </source>
</evidence>
<evidence type="ECO:0000259" key="2">
    <source>
        <dbReference type="PROSITE" id="PS50279"/>
    </source>
</evidence>
<dbReference type="PROSITE" id="PS00280">
    <property type="entry name" value="BPTI_KUNITZ_1"/>
    <property type="match status" value="1"/>
</dbReference>
<reference evidence="3" key="5">
    <citation type="submission" date="2025-09" db="UniProtKB">
        <authorList>
            <consortium name="Ensembl"/>
        </authorList>
    </citation>
    <scope>IDENTIFICATION</scope>
</reference>
<dbReference type="GO" id="GO:0004867">
    <property type="term" value="F:serine-type endopeptidase inhibitor activity"/>
    <property type="evidence" value="ECO:0007669"/>
    <property type="project" value="InterPro"/>
</dbReference>
<keyword evidence="1" id="KW-1015">Disulfide bond</keyword>